<name>A0A2C5XJ15_9HYPO</name>
<comment type="caution">
    <text evidence="3">The sequence shown here is derived from an EMBL/GenBank/DDBJ whole genome shotgun (WGS) entry which is preliminary data.</text>
</comment>
<feature type="region of interest" description="Disordered" evidence="1">
    <location>
        <begin position="36"/>
        <end position="68"/>
    </location>
</feature>
<dbReference type="Proteomes" id="UP000226431">
    <property type="component" value="Unassembled WGS sequence"/>
</dbReference>
<protein>
    <submittedName>
        <fullName evidence="3">Uncharacterized protein</fullName>
    </submittedName>
</protein>
<feature type="chain" id="PRO_5012203149" evidence="2">
    <location>
        <begin position="21"/>
        <end position="68"/>
    </location>
</feature>
<keyword evidence="4" id="KW-1185">Reference proteome</keyword>
<reference evidence="3 4" key="1">
    <citation type="submission" date="2017-06" db="EMBL/GenBank/DDBJ databases">
        <title>Ant-infecting Ophiocordyceps genomes reveal a high diversity of potential behavioral manipulation genes and a possible major role for enterotoxins.</title>
        <authorList>
            <person name="De Bekker C."/>
            <person name="Evans H.C."/>
            <person name="Brachmann A."/>
            <person name="Hughes D.P."/>
        </authorList>
    </citation>
    <scope>NUCLEOTIDE SEQUENCE [LARGE SCALE GENOMIC DNA]</scope>
    <source>
        <strain evidence="3 4">Map16</strain>
    </source>
</reference>
<dbReference type="EMBL" id="NJES01000289">
    <property type="protein sequence ID" value="PHH74189.1"/>
    <property type="molecule type" value="Genomic_DNA"/>
</dbReference>
<accession>A0A2C5XJ15</accession>
<sequence length="68" mass="6856">MRVCAAIVAVVLSLGSGVLAAPANVADLADSPLGEAAKKAQGQTSAQPQRRSIAGVTKEVIHHKPAEV</sequence>
<feature type="signal peptide" evidence="2">
    <location>
        <begin position="1"/>
        <end position="20"/>
    </location>
</feature>
<proteinExistence type="predicted"/>
<evidence type="ECO:0000256" key="2">
    <source>
        <dbReference type="SAM" id="SignalP"/>
    </source>
</evidence>
<keyword evidence="2" id="KW-0732">Signal</keyword>
<organism evidence="3 4">
    <name type="scientific">Ophiocordyceps camponoti-rufipedis</name>
    <dbReference type="NCBI Taxonomy" id="2004952"/>
    <lineage>
        <taxon>Eukaryota</taxon>
        <taxon>Fungi</taxon>
        <taxon>Dikarya</taxon>
        <taxon>Ascomycota</taxon>
        <taxon>Pezizomycotina</taxon>
        <taxon>Sordariomycetes</taxon>
        <taxon>Hypocreomycetidae</taxon>
        <taxon>Hypocreales</taxon>
        <taxon>Ophiocordycipitaceae</taxon>
        <taxon>Ophiocordyceps</taxon>
    </lineage>
</organism>
<feature type="compositionally biased region" description="Polar residues" evidence="1">
    <location>
        <begin position="41"/>
        <end position="50"/>
    </location>
</feature>
<gene>
    <name evidence="3" type="ORF">CDD80_3237</name>
</gene>
<evidence type="ECO:0000313" key="4">
    <source>
        <dbReference type="Proteomes" id="UP000226431"/>
    </source>
</evidence>
<feature type="compositionally biased region" description="Basic and acidic residues" evidence="1">
    <location>
        <begin position="59"/>
        <end position="68"/>
    </location>
</feature>
<dbReference type="AlphaFoldDB" id="A0A2C5XJ15"/>
<evidence type="ECO:0000256" key="1">
    <source>
        <dbReference type="SAM" id="MobiDB-lite"/>
    </source>
</evidence>
<evidence type="ECO:0000313" key="3">
    <source>
        <dbReference type="EMBL" id="PHH74189.1"/>
    </source>
</evidence>